<gene>
    <name evidence="4" type="ORF">Firmicute1046_3630</name>
</gene>
<dbReference type="SUPFAM" id="SSF53383">
    <property type="entry name" value="PLP-dependent transferases"/>
    <property type="match status" value="1"/>
</dbReference>
<dbReference type="PANTHER" id="PTHR43277">
    <property type="entry name" value="ARGININE DECARBOXYLASE"/>
    <property type="match status" value="1"/>
</dbReference>
<name>A0A650EN51_9FIRM</name>
<feature type="domain" description="Orn/Lys/Arg decarboxylases family 1 pyridoxal-P attachment site" evidence="3">
    <location>
        <begin position="7"/>
        <end position="301"/>
    </location>
</feature>
<dbReference type="InterPro" id="IPR000310">
    <property type="entry name" value="Orn/Lys/Arg_deCO2ase_major_dom"/>
</dbReference>
<evidence type="ECO:0000256" key="2">
    <source>
        <dbReference type="ARBA" id="ARBA00022898"/>
    </source>
</evidence>
<comment type="cofactor">
    <cofactor evidence="1">
        <name>pyridoxal 5'-phosphate</name>
        <dbReference type="ChEBI" id="CHEBI:597326"/>
    </cofactor>
</comment>
<dbReference type="InterPro" id="IPR015424">
    <property type="entry name" value="PyrdxlP-dep_Trfase"/>
</dbReference>
<evidence type="ECO:0000313" key="4">
    <source>
        <dbReference type="EMBL" id="QGT51287.1"/>
    </source>
</evidence>
<evidence type="ECO:0000256" key="1">
    <source>
        <dbReference type="ARBA" id="ARBA00001933"/>
    </source>
</evidence>
<reference evidence="4" key="1">
    <citation type="journal article" date="2020" name="J. ISSAAS">
        <title>Lactobacilli and other gastrointestinal microbiota of Peromyscus leucopus, reservoir host for agents of Lyme disease and other zoonoses in North America.</title>
        <authorList>
            <person name="Milovic A."/>
            <person name="Bassam K."/>
            <person name="Shao H."/>
            <person name="Chatzistamou I."/>
            <person name="Tufts D.M."/>
            <person name="Diuk-Wasser M."/>
            <person name="Barbour A.G."/>
        </authorList>
    </citation>
    <scope>NUCLEOTIDE SEQUENCE</scope>
    <source>
        <strain evidence="4">LL40</strain>
    </source>
</reference>
<dbReference type="Gene3D" id="3.40.640.10">
    <property type="entry name" value="Type I PLP-dependent aspartate aminotransferase-like (Major domain)"/>
    <property type="match status" value="1"/>
</dbReference>
<dbReference type="GO" id="GO:0003824">
    <property type="term" value="F:catalytic activity"/>
    <property type="evidence" value="ECO:0007669"/>
    <property type="project" value="InterPro"/>
</dbReference>
<dbReference type="Gene3D" id="3.90.100.10">
    <property type="entry name" value="Orn/Lys/Arg decarboxylase, C-terminal domain"/>
    <property type="match status" value="1"/>
</dbReference>
<evidence type="ECO:0000259" key="3">
    <source>
        <dbReference type="Pfam" id="PF01276"/>
    </source>
</evidence>
<dbReference type="PANTHER" id="PTHR43277:SF4">
    <property type="entry name" value="ARGININE DECARBOXYLASE"/>
    <property type="match status" value="1"/>
</dbReference>
<organism evidence="4">
    <name type="scientific">uncultured Bacillota bacterium</name>
    <dbReference type="NCBI Taxonomy" id="344338"/>
    <lineage>
        <taxon>Bacteria</taxon>
        <taxon>Bacillati</taxon>
        <taxon>Bacillota</taxon>
        <taxon>environmental samples</taxon>
    </lineage>
</organism>
<dbReference type="InterPro" id="IPR015421">
    <property type="entry name" value="PyrdxlP-dep_Trfase_major"/>
</dbReference>
<protein>
    <submittedName>
        <fullName evidence="4">Lysine decarboxylase</fullName>
    </submittedName>
</protein>
<dbReference type="EMBL" id="MN577573">
    <property type="protein sequence ID" value="QGT51287.1"/>
    <property type="molecule type" value="Genomic_DNA"/>
</dbReference>
<dbReference type="Pfam" id="PF01276">
    <property type="entry name" value="OKR_DC_1"/>
    <property type="match status" value="1"/>
</dbReference>
<dbReference type="InterPro" id="IPR052357">
    <property type="entry name" value="Orn_Lys_Arg_decarboxylase-I"/>
</dbReference>
<accession>A0A650EN51</accession>
<keyword evidence="2" id="KW-0663">Pyridoxal phosphate</keyword>
<proteinExistence type="predicted"/>
<dbReference type="AlphaFoldDB" id="A0A650EN51"/>
<sequence length="463" mass="50826">MLFHKDLYDSVKQFVKKDAIRFHMPGHNGGTGLSPRLKRDFFRLDVTEFEETDNLLAPQGVLKDAQVRASKVFGAGQTYFLTCGSTVGLEAMILGACPKGSSLLIDRNCHRAVISALILGEITPVFLYPEWDADNHVWRGFTRAQVERALSEHPECAGALITSPTYYGVCSEIQEIAALLHEQKKFLLVDEAHGAHFAFCDALPRTALEQGADACVQSLHKTLPAIGQSALLHIGKNAIVSYENIERSLRLLHTTSPSYPMMTGMDEAIKTMQGKGAKHLRTLIQKCEDIKTKIRILNHLTVTDEATLDCPQDALRLVIGFEKLGISGRSAAKVLQEQYGIYAEMADSHYVVFIISAGNTEKELDLLESALEELATEQPADVQPQPLDLLLPPIDLALTPSAAFHAPRERRSLSKAEGRICAELIASCPPGAAAVLPGQRLTAEVLHYLQRQEGVTELSVVKE</sequence>